<keyword evidence="1" id="KW-0472">Membrane</keyword>
<keyword evidence="1" id="KW-1133">Transmembrane helix</keyword>
<evidence type="ECO:0000256" key="1">
    <source>
        <dbReference type="SAM" id="Phobius"/>
    </source>
</evidence>
<sequence>MTAFAWFLVFMMCFCGLTAVSVFWAWYANDAPATPHVGPDPEMDAIDAFMGGGPHGPDPEMAAIETFRGEVGENNEL</sequence>
<protein>
    <submittedName>
        <fullName evidence="2">Uncharacterized protein</fullName>
    </submittedName>
</protein>
<evidence type="ECO:0000313" key="2">
    <source>
        <dbReference type="EMBL" id="KKN88782.1"/>
    </source>
</evidence>
<feature type="transmembrane region" description="Helical" evidence="1">
    <location>
        <begin position="6"/>
        <end position="27"/>
    </location>
</feature>
<proteinExistence type="predicted"/>
<keyword evidence="1" id="KW-0812">Transmembrane</keyword>
<gene>
    <name evidence="2" type="ORF">LCGC14_0243890</name>
</gene>
<dbReference type="AlphaFoldDB" id="A0A0F9UMT2"/>
<accession>A0A0F9UMT2</accession>
<organism evidence="2">
    <name type="scientific">marine sediment metagenome</name>
    <dbReference type="NCBI Taxonomy" id="412755"/>
    <lineage>
        <taxon>unclassified sequences</taxon>
        <taxon>metagenomes</taxon>
        <taxon>ecological metagenomes</taxon>
    </lineage>
</organism>
<dbReference type="EMBL" id="LAZR01000125">
    <property type="protein sequence ID" value="KKN88782.1"/>
    <property type="molecule type" value="Genomic_DNA"/>
</dbReference>
<comment type="caution">
    <text evidence="2">The sequence shown here is derived from an EMBL/GenBank/DDBJ whole genome shotgun (WGS) entry which is preliminary data.</text>
</comment>
<reference evidence="2" key="1">
    <citation type="journal article" date="2015" name="Nature">
        <title>Complex archaea that bridge the gap between prokaryotes and eukaryotes.</title>
        <authorList>
            <person name="Spang A."/>
            <person name="Saw J.H."/>
            <person name="Jorgensen S.L."/>
            <person name="Zaremba-Niedzwiedzka K."/>
            <person name="Martijn J."/>
            <person name="Lind A.E."/>
            <person name="van Eijk R."/>
            <person name="Schleper C."/>
            <person name="Guy L."/>
            <person name="Ettema T.J."/>
        </authorList>
    </citation>
    <scope>NUCLEOTIDE SEQUENCE</scope>
</reference>
<name>A0A0F9UMT2_9ZZZZ</name>